<dbReference type="InterPro" id="IPR049163">
    <property type="entry name" value="Pif1-like_2B_dom"/>
</dbReference>
<dbReference type="STRING" id="37653.A0A0L8G0C8"/>
<accession>A0A0L8G0C8</accession>
<feature type="non-terminal residue" evidence="2">
    <location>
        <position position="1"/>
    </location>
</feature>
<protein>
    <recommendedName>
        <fullName evidence="1">DNA helicase Pif1-like 2B domain-containing protein</fullName>
    </recommendedName>
</protein>
<name>A0A0L8G0C8_OCTBM</name>
<feature type="domain" description="DNA helicase Pif1-like 2B" evidence="1">
    <location>
        <begin position="106"/>
        <end position="148"/>
    </location>
</feature>
<organism evidence="2">
    <name type="scientific">Octopus bimaculoides</name>
    <name type="common">California two-spotted octopus</name>
    <dbReference type="NCBI Taxonomy" id="37653"/>
    <lineage>
        <taxon>Eukaryota</taxon>
        <taxon>Metazoa</taxon>
        <taxon>Spiralia</taxon>
        <taxon>Lophotrochozoa</taxon>
        <taxon>Mollusca</taxon>
        <taxon>Cephalopoda</taxon>
        <taxon>Coleoidea</taxon>
        <taxon>Octopodiformes</taxon>
        <taxon>Octopoda</taxon>
        <taxon>Incirrata</taxon>
        <taxon>Octopodidae</taxon>
        <taxon>Octopus</taxon>
    </lineage>
</organism>
<evidence type="ECO:0000259" key="1">
    <source>
        <dbReference type="Pfam" id="PF21530"/>
    </source>
</evidence>
<evidence type="ECO:0000313" key="2">
    <source>
        <dbReference type="EMBL" id="KOF70274.1"/>
    </source>
</evidence>
<sequence length="154" mass="17795">EEDGRYSRFLLDVEEDRLRKNDDDEIDLPEDMVLPTRTMAECIYLIYPTFNNPADLFSKNCILVPLNEMVRIINSECIISFLGTMKEYPSFNAVSEEANVTHFPLEFLNSLELSGLPPLELKRGSSKISMRNLNPPRLCNGTRMIVQEMYEKLI</sequence>
<reference evidence="2" key="1">
    <citation type="submission" date="2015-07" db="EMBL/GenBank/DDBJ databases">
        <title>MeaNS - Measles Nucleotide Surveillance Program.</title>
        <authorList>
            <person name="Tran T."/>
            <person name="Druce J."/>
        </authorList>
    </citation>
    <scope>NUCLEOTIDE SEQUENCE</scope>
    <source>
        <strain evidence="2">UCB-OBI-ISO-001</strain>
        <tissue evidence="2">Gonad</tissue>
    </source>
</reference>
<dbReference type="AlphaFoldDB" id="A0A0L8G0C8"/>
<dbReference type="PANTHER" id="PTHR10492">
    <property type="match status" value="1"/>
</dbReference>
<proteinExistence type="predicted"/>
<dbReference type="EMBL" id="KQ424898">
    <property type="protein sequence ID" value="KOF70274.1"/>
    <property type="molecule type" value="Genomic_DNA"/>
</dbReference>
<dbReference type="Pfam" id="PF21530">
    <property type="entry name" value="Pif1_2B_dom"/>
    <property type="match status" value="1"/>
</dbReference>
<gene>
    <name evidence="2" type="ORF">OCBIM_22003150mg</name>
</gene>